<keyword evidence="5" id="KW-0677">Repeat</keyword>
<dbReference type="GO" id="GO:0032049">
    <property type="term" value="P:cardiolipin biosynthetic process"/>
    <property type="evidence" value="ECO:0007669"/>
    <property type="project" value="UniProtKB-UniRule"/>
</dbReference>
<dbReference type="CDD" id="cd09154">
    <property type="entry name" value="PLDc_SMU_988_like_1"/>
    <property type="match status" value="1"/>
</dbReference>
<keyword evidence="7 9" id="KW-0472">Membrane</keyword>
<dbReference type="PANTHER" id="PTHR21248">
    <property type="entry name" value="CARDIOLIPIN SYNTHASE"/>
    <property type="match status" value="1"/>
</dbReference>
<comment type="subcellular location">
    <subcellularLocation>
        <location evidence="1">Cell membrane</location>
    </subcellularLocation>
</comment>
<dbReference type="GO" id="GO:0005886">
    <property type="term" value="C:plasma membrane"/>
    <property type="evidence" value="ECO:0007669"/>
    <property type="project" value="UniProtKB-SubCell"/>
</dbReference>
<evidence type="ECO:0000256" key="6">
    <source>
        <dbReference type="ARBA" id="ARBA00022989"/>
    </source>
</evidence>
<evidence type="ECO:0000256" key="4">
    <source>
        <dbReference type="ARBA" id="ARBA00022692"/>
    </source>
</evidence>
<dbReference type="SMART" id="SM00155">
    <property type="entry name" value="PLDc"/>
    <property type="match status" value="2"/>
</dbReference>
<evidence type="ECO:0000256" key="2">
    <source>
        <dbReference type="ARBA" id="ARBA00022475"/>
    </source>
</evidence>
<feature type="transmembrane region" description="Helical" evidence="9">
    <location>
        <begin position="20"/>
        <end position="41"/>
    </location>
</feature>
<feature type="transmembrane region" description="Helical" evidence="9">
    <location>
        <begin position="79"/>
        <end position="98"/>
    </location>
</feature>
<accession>A0A9D2JG16</accession>
<evidence type="ECO:0000256" key="7">
    <source>
        <dbReference type="ARBA" id="ARBA00023136"/>
    </source>
</evidence>
<dbReference type="SUPFAM" id="SSF56024">
    <property type="entry name" value="Phospholipase D/nuclease"/>
    <property type="match status" value="2"/>
</dbReference>
<reference evidence="11" key="2">
    <citation type="submission" date="2021-04" db="EMBL/GenBank/DDBJ databases">
        <authorList>
            <person name="Gilroy R."/>
        </authorList>
    </citation>
    <scope>NUCLEOTIDE SEQUENCE</scope>
    <source>
        <strain evidence="11">3436</strain>
    </source>
</reference>
<name>A0A9D2JG16_9FIRM</name>
<dbReference type="InterPro" id="IPR001736">
    <property type="entry name" value="PLipase_D/transphosphatidylase"/>
</dbReference>
<evidence type="ECO:0000313" key="11">
    <source>
        <dbReference type="EMBL" id="HIZ49175.1"/>
    </source>
</evidence>
<evidence type="ECO:0000313" key="12">
    <source>
        <dbReference type="Proteomes" id="UP000824031"/>
    </source>
</evidence>
<evidence type="ECO:0000256" key="8">
    <source>
        <dbReference type="NCBIfam" id="TIGR04265"/>
    </source>
</evidence>
<evidence type="ECO:0000256" key="9">
    <source>
        <dbReference type="SAM" id="Phobius"/>
    </source>
</evidence>
<evidence type="ECO:0000256" key="3">
    <source>
        <dbReference type="ARBA" id="ARBA00022679"/>
    </source>
</evidence>
<evidence type="ECO:0000256" key="1">
    <source>
        <dbReference type="ARBA" id="ARBA00004236"/>
    </source>
</evidence>
<comment type="caution">
    <text evidence="11">The sequence shown here is derived from an EMBL/GenBank/DDBJ whole genome shotgun (WGS) entry which is preliminary data.</text>
</comment>
<feature type="domain" description="PLD phosphodiesterase" evidence="10">
    <location>
        <begin position="256"/>
        <end position="283"/>
    </location>
</feature>
<dbReference type="EMBL" id="DXBO01000152">
    <property type="protein sequence ID" value="HIZ49175.1"/>
    <property type="molecule type" value="Genomic_DNA"/>
</dbReference>
<evidence type="ECO:0000256" key="5">
    <source>
        <dbReference type="ARBA" id="ARBA00022737"/>
    </source>
</evidence>
<dbReference type="CDD" id="cd09160">
    <property type="entry name" value="PLDc_SMU_988_like_2"/>
    <property type="match status" value="1"/>
</dbReference>
<keyword evidence="2" id="KW-1003">Cell membrane</keyword>
<dbReference type="InterPro" id="IPR022924">
    <property type="entry name" value="Cardiolipin_synthase"/>
</dbReference>
<dbReference type="InterPro" id="IPR025202">
    <property type="entry name" value="PLD-like_dom"/>
</dbReference>
<feature type="transmembrane region" description="Helical" evidence="9">
    <location>
        <begin position="47"/>
        <end position="67"/>
    </location>
</feature>
<organism evidence="11 12">
    <name type="scientific">Candidatus Gemmiger excrementavium</name>
    <dbReference type="NCBI Taxonomy" id="2838608"/>
    <lineage>
        <taxon>Bacteria</taxon>
        <taxon>Bacillati</taxon>
        <taxon>Bacillota</taxon>
        <taxon>Clostridia</taxon>
        <taxon>Eubacteriales</taxon>
        <taxon>Gemmiger</taxon>
    </lineage>
</organism>
<dbReference type="AlphaFoldDB" id="A0A9D2JG16"/>
<reference evidence="11" key="1">
    <citation type="journal article" date="2021" name="PeerJ">
        <title>Extensive microbial diversity within the chicken gut microbiome revealed by metagenomics and culture.</title>
        <authorList>
            <person name="Gilroy R."/>
            <person name="Ravi A."/>
            <person name="Getino M."/>
            <person name="Pursley I."/>
            <person name="Horton D.L."/>
            <person name="Alikhan N.F."/>
            <person name="Baker D."/>
            <person name="Gharbi K."/>
            <person name="Hall N."/>
            <person name="Watson M."/>
            <person name="Adriaenssens E.M."/>
            <person name="Foster-Nyarko E."/>
            <person name="Jarju S."/>
            <person name="Secka A."/>
            <person name="Antonio M."/>
            <person name="Oren A."/>
            <person name="Chaudhuri R.R."/>
            <person name="La Ragione R."/>
            <person name="Hildebrand F."/>
            <person name="Pallen M.J."/>
        </authorList>
    </citation>
    <scope>NUCLEOTIDE SEQUENCE</scope>
    <source>
        <strain evidence="11">3436</strain>
    </source>
</reference>
<keyword evidence="4 9" id="KW-0812">Transmembrane</keyword>
<proteinExistence type="predicted"/>
<dbReference type="PROSITE" id="PS50035">
    <property type="entry name" value="PLD"/>
    <property type="match status" value="2"/>
</dbReference>
<dbReference type="Pfam" id="PF13091">
    <property type="entry name" value="PLDc_2"/>
    <property type="match status" value="2"/>
</dbReference>
<dbReference type="Gene3D" id="3.30.870.10">
    <property type="entry name" value="Endonuclease Chain A"/>
    <property type="match status" value="3"/>
</dbReference>
<keyword evidence="6 9" id="KW-1133">Transmembrane helix</keyword>
<dbReference type="NCBIfam" id="TIGR04265">
    <property type="entry name" value="bac_cardiolipin"/>
    <property type="match status" value="1"/>
</dbReference>
<dbReference type="GO" id="GO:0008808">
    <property type="term" value="F:cardiolipin synthase activity"/>
    <property type="evidence" value="ECO:0007669"/>
    <property type="project" value="UniProtKB-UniRule"/>
</dbReference>
<gene>
    <name evidence="11" type="primary">cls</name>
    <name evidence="11" type="ORF">H9810_10675</name>
</gene>
<sequence>MPKHKRTWRHILQRVLSLVFSRLVVTGVLLLAQIAWFIFLFYRLSDYANWINGVGLAISVVMCLALIRQDSTVPEFKISWMILFMVMPVQGGLLYLLWGDKRPAVRLRRRLQRAEAQLAPLRTADPAAQRLLEQRDPRAAQTARYVRDFAPAPVFDGTAVRYYPCGEAMFPDMLAALEGARQSIYVESFIIGMGEMWGQIHEILRRKAADGLDVRVIYDDAGCLSLLPLNYAETLQAEGIRAFSFNRCVPLLNLVMNNRDHRKIMVIDGRVAFTGGVNLADEYINRLTRFGYWKDSGVRLEGPAAHSFANIFLAFWKAHCPREEVSLPPVPEPVTPPGADCLVQPFADSPVDRETVAKNVYLELINQARRWLYICTPYLILDNDLLTALRLAAKRGVDVRIYTPGIPDKPTIYLLTRSYFPCLLREGVKIYSYTPGFLHAKTWLCDDRVAAVGTVNLDYRSLYLHFECSALLYGGAVLEDIRADMARIQQESAPVTLGDCRTGFVGTMHSAILRLLAPLC</sequence>
<dbReference type="PANTHER" id="PTHR21248:SF22">
    <property type="entry name" value="PHOSPHOLIPASE D"/>
    <property type="match status" value="1"/>
</dbReference>
<evidence type="ECO:0000259" key="10">
    <source>
        <dbReference type="PROSITE" id="PS50035"/>
    </source>
</evidence>
<dbReference type="EC" id="2.7.8.-" evidence="8"/>
<protein>
    <recommendedName>
        <fullName evidence="8">Cardiolipin synthase</fullName>
        <ecNumber evidence="8">2.7.8.-</ecNumber>
    </recommendedName>
</protein>
<keyword evidence="3" id="KW-0808">Transferase</keyword>
<feature type="domain" description="PLD phosphodiesterase" evidence="10">
    <location>
        <begin position="434"/>
        <end position="461"/>
    </location>
</feature>
<dbReference type="Proteomes" id="UP000824031">
    <property type="component" value="Unassembled WGS sequence"/>
</dbReference>